<organism evidence="4 5">
    <name type="scientific">Fraxinus pennsylvanica</name>
    <dbReference type="NCBI Taxonomy" id="56036"/>
    <lineage>
        <taxon>Eukaryota</taxon>
        <taxon>Viridiplantae</taxon>
        <taxon>Streptophyta</taxon>
        <taxon>Embryophyta</taxon>
        <taxon>Tracheophyta</taxon>
        <taxon>Spermatophyta</taxon>
        <taxon>Magnoliopsida</taxon>
        <taxon>eudicotyledons</taxon>
        <taxon>Gunneridae</taxon>
        <taxon>Pentapetalae</taxon>
        <taxon>asterids</taxon>
        <taxon>lamiids</taxon>
        <taxon>Lamiales</taxon>
        <taxon>Oleaceae</taxon>
        <taxon>Oleeae</taxon>
        <taxon>Fraxinus</taxon>
    </lineage>
</organism>
<dbReference type="Proteomes" id="UP000834106">
    <property type="component" value="Chromosome 9"/>
</dbReference>
<dbReference type="EMBL" id="OU503044">
    <property type="protein sequence ID" value="CAI9768411.1"/>
    <property type="molecule type" value="Genomic_DNA"/>
</dbReference>
<reference evidence="4" key="1">
    <citation type="submission" date="2023-05" db="EMBL/GenBank/DDBJ databases">
        <authorList>
            <person name="Huff M."/>
        </authorList>
    </citation>
    <scope>NUCLEOTIDE SEQUENCE</scope>
</reference>
<keyword evidence="2 3" id="KW-0175">Coiled coil</keyword>
<dbReference type="PANTHER" id="PTHR32054">
    <property type="entry name" value="HEAVY CHAIN, PUTATIVE, EXPRESSED-RELATED-RELATED"/>
    <property type="match status" value="1"/>
</dbReference>
<sequence length="163" mass="18611">MPSKPNTDPPFVKRTRKENADEQLCGKREKFGFAWISLFVIMQMEEACKGRLMDAEVLVNEANVSKTEILKKVEEATEEVKITKKVLEESLNRVEAANKAKLTVEEALRKWRSERDSSLLYVSDLDLVGNKSKPVLKPSLSIRQILSQKLLLKEVYENGMQAE</sequence>
<dbReference type="PANTHER" id="PTHR32054:SF4">
    <property type="entry name" value="OS07G0677900 PROTEIN"/>
    <property type="match status" value="1"/>
</dbReference>
<evidence type="ECO:0000256" key="2">
    <source>
        <dbReference type="ARBA" id="ARBA00023054"/>
    </source>
</evidence>
<comment type="similarity">
    <text evidence="1">Belongs to the WEB family.</text>
</comment>
<gene>
    <name evidence="4" type="ORF">FPE_LOCUS15841</name>
</gene>
<feature type="coiled-coil region" evidence="3">
    <location>
        <begin position="59"/>
        <end position="93"/>
    </location>
</feature>
<accession>A0AAD1ZI57</accession>
<evidence type="ECO:0000313" key="4">
    <source>
        <dbReference type="EMBL" id="CAI9768411.1"/>
    </source>
</evidence>
<protein>
    <submittedName>
        <fullName evidence="4">Uncharacterized protein</fullName>
    </submittedName>
</protein>
<dbReference type="Pfam" id="PF05701">
    <property type="entry name" value="WEMBL"/>
    <property type="match status" value="1"/>
</dbReference>
<evidence type="ECO:0000313" key="5">
    <source>
        <dbReference type="Proteomes" id="UP000834106"/>
    </source>
</evidence>
<dbReference type="GO" id="GO:0009903">
    <property type="term" value="P:chloroplast avoidance movement"/>
    <property type="evidence" value="ECO:0007669"/>
    <property type="project" value="TreeGrafter"/>
</dbReference>
<keyword evidence="5" id="KW-1185">Reference proteome</keyword>
<dbReference type="InterPro" id="IPR008545">
    <property type="entry name" value="Web"/>
</dbReference>
<name>A0AAD1ZI57_9LAMI</name>
<dbReference type="GO" id="GO:0005829">
    <property type="term" value="C:cytosol"/>
    <property type="evidence" value="ECO:0007669"/>
    <property type="project" value="TreeGrafter"/>
</dbReference>
<evidence type="ECO:0000256" key="3">
    <source>
        <dbReference type="SAM" id="Coils"/>
    </source>
</evidence>
<dbReference type="GO" id="GO:0009904">
    <property type="term" value="P:chloroplast accumulation movement"/>
    <property type="evidence" value="ECO:0007669"/>
    <property type="project" value="TreeGrafter"/>
</dbReference>
<evidence type="ECO:0000256" key="1">
    <source>
        <dbReference type="ARBA" id="ARBA00005485"/>
    </source>
</evidence>
<dbReference type="AlphaFoldDB" id="A0AAD1ZI57"/>
<proteinExistence type="inferred from homology"/>